<dbReference type="STRING" id="656916.A0A2G7FHZ2"/>
<dbReference type="PANTHER" id="PTHR11991:SF0">
    <property type="entry name" value="TRANSLATIONALLY-CONTROLLED TUMOR PROTEIN"/>
    <property type="match status" value="1"/>
</dbReference>
<gene>
    <name evidence="5" type="ORF">AARAC_011385</name>
</gene>
<dbReference type="Proteomes" id="UP000231358">
    <property type="component" value="Unassembled WGS sequence"/>
</dbReference>
<name>A0A2G7FHZ2_9EURO</name>
<evidence type="ECO:0000259" key="4">
    <source>
        <dbReference type="PROSITE" id="PS51797"/>
    </source>
</evidence>
<evidence type="ECO:0000256" key="3">
    <source>
        <dbReference type="SAM" id="MobiDB-lite"/>
    </source>
</evidence>
<dbReference type="AlphaFoldDB" id="A0A2G7FHZ2"/>
<feature type="region of interest" description="Disordered" evidence="3">
    <location>
        <begin position="1"/>
        <end position="42"/>
    </location>
</feature>
<dbReference type="InterPro" id="IPR011323">
    <property type="entry name" value="Mss4/transl-control_tumour"/>
</dbReference>
<dbReference type="PANTHER" id="PTHR11991">
    <property type="entry name" value="TRANSLATIONALLY CONTROLLED TUMOR PROTEIN-RELATED"/>
    <property type="match status" value="1"/>
</dbReference>
<evidence type="ECO:0000256" key="1">
    <source>
        <dbReference type="ARBA" id="ARBA00014759"/>
    </source>
</evidence>
<keyword evidence="6" id="KW-1185">Reference proteome</keyword>
<proteinExistence type="inferred from homology"/>
<accession>A0A2G7FHZ2</accession>
<comment type="caution">
    <text evidence="5">The sequence shown here is derived from an EMBL/GenBank/DDBJ whole genome shotgun (WGS) entry which is preliminary data.</text>
</comment>
<evidence type="ECO:0000256" key="2">
    <source>
        <dbReference type="PROSITE-ProRule" id="PRU01133"/>
    </source>
</evidence>
<evidence type="ECO:0000313" key="5">
    <source>
        <dbReference type="EMBL" id="PIG79411.1"/>
    </source>
</evidence>
<dbReference type="PROSITE" id="PS51797">
    <property type="entry name" value="TCTP_3"/>
    <property type="match status" value="1"/>
</dbReference>
<dbReference type="GO" id="GO:0005509">
    <property type="term" value="F:calcium ion binding"/>
    <property type="evidence" value="ECO:0007669"/>
    <property type="project" value="TreeGrafter"/>
</dbReference>
<sequence length="139" mass="15760">MPVHIHHSSLTNKPLTHFLDSEDEADPSEEEHDSQDDDAITADNFMPPLSVLARETNGVTDYLNSIKNHLSTTNPDRVQAFQKASAEYAKKIAPNWRSLWYFTGASLDSNGMVVLSGYREDGVTQYFIFWKDGLRTINR</sequence>
<reference evidence="5 6" key="1">
    <citation type="submission" date="2017-05" db="EMBL/GenBank/DDBJ databases">
        <title>Genome sequence for an aflatoxigenic pathogen of Argentinian peanut, Aspergillus arachidicola.</title>
        <authorList>
            <person name="Moore G."/>
            <person name="Beltz S.B."/>
            <person name="Mack B.M."/>
        </authorList>
    </citation>
    <scope>NUCLEOTIDE SEQUENCE [LARGE SCALE GENOMIC DNA]</scope>
    <source>
        <strain evidence="5 6">CBS 117610</strain>
    </source>
</reference>
<dbReference type="InterPro" id="IPR018105">
    <property type="entry name" value="Translational_control_tumour_p"/>
</dbReference>
<feature type="domain" description="TCTP" evidence="4">
    <location>
        <begin position="1"/>
        <end position="139"/>
    </location>
</feature>
<dbReference type="Gene3D" id="2.170.150.10">
    <property type="entry name" value="Metal Binding Protein, Guanine Nucleotide Exchange Factor, Chain A"/>
    <property type="match status" value="1"/>
</dbReference>
<dbReference type="GO" id="GO:0005737">
    <property type="term" value="C:cytoplasm"/>
    <property type="evidence" value="ECO:0007669"/>
    <property type="project" value="TreeGrafter"/>
</dbReference>
<organism evidence="5 6">
    <name type="scientific">Aspergillus arachidicola</name>
    <dbReference type="NCBI Taxonomy" id="656916"/>
    <lineage>
        <taxon>Eukaryota</taxon>
        <taxon>Fungi</taxon>
        <taxon>Dikarya</taxon>
        <taxon>Ascomycota</taxon>
        <taxon>Pezizomycotina</taxon>
        <taxon>Eurotiomycetes</taxon>
        <taxon>Eurotiomycetidae</taxon>
        <taxon>Eurotiales</taxon>
        <taxon>Aspergillaceae</taxon>
        <taxon>Aspergillus</taxon>
        <taxon>Aspergillus subgen. Circumdati</taxon>
    </lineage>
</organism>
<dbReference type="EMBL" id="NEXV01000683">
    <property type="protein sequence ID" value="PIG79411.1"/>
    <property type="molecule type" value="Genomic_DNA"/>
</dbReference>
<protein>
    <recommendedName>
        <fullName evidence="1">Translationally-controlled tumor protein homolog</fullName>
    </recommendedName>
</protein>
<evidence type="ECO:0000313" key="6">
    <source>
        <dbReference type="Proteomes" id="UP000231358"/>
    </source>
</evidence>
<dbReference type="InterPro" id="IPR034737">
    <property type="entry name" value="TCTP"/>
</dbReference>
<dbReference type="SUPFAM" id="SSF51316">
    <property type="entry name" value="Mss4-like"/>
    <property type="match status" value="1"/>
</dbReference>
<dbReference type="Pfam" id="PF00838">
    <property type="entry name" value="TCTP"/>
    <property type="match status" value="1"/>
</dbReference>
<comment type="similarity">
    <text evidence="2">Belongs to the TCTP family.</text>
</comment>
<dbReference type="InterPro" id="IPR011057">
    <property type="entry name" value="Mss4-like_sf"/>
</dbReference>
<feature type="compositionally biased region" description="Acidic residues" evidence="3">
    <location>
        <begin position="21"/>
        <end position="40"/>
    </location>
</feature>